<evidence type="ECO:0000256" key="6">
    <source>
        <dbReference type="ARBA" id="ARBA00022763"/>
    </source>
</evidence>
<feature type="active site" description="Nucleophile; methyl group acceptor from methylphosphotriester" evidence="12">
    <location>
        <position position="35"/>
    </location>
</feature>
<keyword evidence="13" id="KW-0479">Metal-binding</keyword>
<gene>
    <name evidence="15" type="primary">ada</name>
    <name evidence="15" type="ORF">GCM10007167_21960</name>
</gene>
<dbReference type="InterPro" id="IPR001497">
    <property type="entry name" value="MethylDNA_cys_MeTrfase_AS"/>
</dbReference>
<dbReference type="PROSITE" id="PS00374">
    <property type="entry name" value="MGMT"/>
    <property type="match status" value="1"/>
</dbReference>
<dbReference type="GO" id="GO:0006281">
    <property type="term" value="P:DNA repair"/>
    <property type="evidence" value="ECO:0007669"/>
    <property type="project" value="UniProtKB-KW"/>
</dbReference>
<dbReference type="SMART" id="SM00342">
    <property type="entry name" value="HTH_ARAC"/>
    <property type="match status" value="1"/>
</dbReference>
<dbReference type="Proteomes" id="UP000636453">
    <property type="component" value="Unassembled WGS sequence"/>
</dbReference>
<dbReference type="PIRSF" id="PIRSF000409">
    <property type="entry name" value="Ada"/>
    <property type="match status" value="1"/>
</dbReference>
<dbReference type="Gene3D" id="3.40.10.10">
    <property type="entry name" value="DNA Methylphosphotriester Repair Domain"/>
    <property type="match status" value="1"/>
</dbReference>
<dbReference type="Pfam" id="PF01035">
    <property type="entry name" value="DNA_binding_1"/>
    <property type="match status" value="1"/>
</dbReference>
<accession>A0A918Z6H3</accession>
<dbReference type="FunFam" id="1.10.10.10:FF:000214">
    <property type="entry name" value="Methylated-DNA--protein-cysteine methyltransferase"/>
    <property type="match status" value="1"/>
</dbReference>
<organism evidence="15 16">
    <name type="scientific">Vulcaniibacterium thermophilum</name>
    <dbReference type="NCBI Taxonomy" id="1169913"/>
    <lineage>
        <taxon>Bacteria</taxon>
        <taxon>Pseudomonadati</taxon>
        <taxon>Pseudomonadota</taxon>
        <taxon>Gammaproteobacteria</taxon>
        <taxon>Lysobacterales</taxon>
        <taxon>Lysobacteraceae</taxon>
        <taxon>Vulcaniibacterium</taxon>
    </lineage>
</organism>
<dbReference type="CDD" id="cd06445">
    <property type="entry name" value="ATase"/>
    <property type="match status" value="1"/>
</dbReference>
<sequence>MALPPPAECLAALRARDRAYDGRFVYGVITTGVFCRPSCGARPPREEHLRYFADGEAARAAGFRPCKRCRPEQAAEHERLEATARFIERHADRPLPLAELAAQAGLSPTHFQRRFRARFGVSPRQMQDAVRMRTLKSALRQGAAVTDAIYAAGYGSPSRVYGEAARHLGMTPKAYREGGAGERIVWAVRQTALGSLLMAATDRGVCFAQFGDGIEPLHAQLRAEFPNAELVRSDAEHSPALDAWIAALDAHVSRGMPRPDVPLDLRGTAFQMRVWRFLLGLEEGQVISYGELARALDAPSAQRAVAAACGANRVAVLVPCHRVLRGDGALGGYRWGLARKRALLDDERARRRGA</sequence>
<dbReference type="PROSITE" id="PS01124">
    <property type="entry name" value="HTH_ARAC_FAMILY_2"/>
    <property type="match status" value="1"/>
</dbReference>
<comment type="caution">
    <text evidence="15">The sequence shown here is derived from an EMBL/GenBank/DDBJ whole genome shotgun (WGS) entry which is preliminary data.</text>
</comment>
<evidence type="ECO:0000256" key="10">
    <source>
        <dbReference type="ARBA" id="ARBA00023204"/>
    </source>
</evidence>
<comment type="similarity">
    <text evidence="2">Belongs to the MGMT family.</text>
</comment>
<comment type="catalytic activity">
    <reaction evidence="1">
        <text>a 4-O-methyl-thymidine in DNA + L-cysteinyl-[protein] = a thymidine in DNA + S-methyl-L-cysteinyl-[protein]</text>
        <dbReference type="Rhea" id="RHEA:53428"/>
        <dbReference type="Rhea" id="RHEA-COMP:10131"/>
        <dbReference type="Rhea" id="RHEA-COMP:10132"/>
        <dbReference type="Rhea" id="RHEA-COMP:13555"/>
        <dbReference type="Rhea" id="RHEA-COMP:13556"/>
        <dbReference type="ChEBI" id="CHEBI:29950"/>
        <dbReference type="ChEBI" id="CHEBI:82612"/>
        <dbReference type="ChEBI" id="CHEBI:137386"/>
        <dbReference type="ChEBI" id="CHEBI:137387"/>
        <dbReference type="EC" id="2.1.1.63"/>
    </reaction>
</comment>
<evidence type="ECO:0000256" key="11">
    <source>
        <dbReference type="ARBA" id="ARBA00049348"/>
    </source>
</evidence>
<dbReference type="InterPro" id="IPR036631">
    <property type="entry name" value="MGMT_N_sf"/>
</dbReference>
<evidence type="ECO:0000256" key="7">
    <source>
        <dbReference type="ARBA" id="ARBA00023015"/>
    </source>
</evidence>
<dbReference type="RefSeq" id="WP_146474116.1">
    <property type="nucleotide sequence ID" value="NZ_BNCF01000012.1"/>
</dbReference>
<dbReference type="GO" id="GO:0008270">
    <property type="term" value="F:zinc ion binding"/>
    <property type="evidence" value="ECO:0007669"/>
    <property type="project" value="InterPro"/>
</dbReference>
<dbReference type="SUPFAM" id="SSF46767">
    <property type="entry name" value="Methylated DNA-protein cysteine methyltransferase, C-terminal domain"/>
    <property type="match status" value="1"/>
</dbReference>
<dbReference type="PANTHER" id="PTHR10815">
    <property type="entry name" value="METHYLATED-DNA--PROTEIN-CYSTEINE METHYLTRANSFERASE"/>
    <property type="match status" value="1"/>
</dbReference>
<comment type="cofactor">
    <cofactor evidence="13">
        <name>Zn(2+)</name>
        <dbReference type="ChEBI" id="CHEBI:29105"/>
    </cofactor>
    <text evidence="13">Binds 1 zinc ion per subunit.</text>
</comment>
<feature type="binding site" evidence="13">
    <location>
        <position position="69"/>
    </location>
    <ligand>
        <name>Zn(2+)</name>
        <dbReference type="ChEBI" id="CHEBI:29105"/>
    </ligand>
</feature>
<evidence type="ECO:0000259" key="14">
    <source>
        <dbReference type="PROSITE" id="PS01124"/>
    </source>
</evidence>
<evidence type="ECO:0000256" key="8">
    <source>
        <dbReference type="ARBA" id="ARBA00023159"/>
    </source>
</evidence>
<evidence type="ECO:0000256" key="5">
    <source>
        <dbReference type="ARBA" id="ARBA00022679"/>
    </source>
</evidence>
<dbReference type="GO" id="GO:0003908">
    <property type="term" value="F:methylated-DNA-[protein]-cysteine S-methyltransferase activity"/>
    <property type="evidence" value="ECO:0007669"/>
    <property type="project" value="UniProtKB-EC"/>
</dbReference>
<dbReference type="InterPro" id="IPR036217">
    <property type="entry name" value="MethylDNA_cys_MeTrfase_DNAb"/>
</dbReference>
<reference evidence="15" key="1">
    <citation type="journal article" date="2014" name="Int. J. Syst. Evol. Microbiol.">
        <title>Complete genome sequence of Corynebacterium casei LMG S-19264T (=DSM 44701T), isolated from a smear-ripened cheese.</title>
        <authorList>
            <consortium name="US DOE Joint Genome Institute (JGI-PGF)"/>
            <person name="Walter F."/>
            <person name="Albersmeier A."/>
            <person name="Kalinowski J."/>
            <person name="Ruckert C."/>
        </authorList>
    </citation>
    <scope>NUCLEOTIDE SEQUENCE</scope>
    <source>
        <strain evidence="15">KCTC 32020</strain>
    </source>
</reference>
<dbReference type="SUPFAM" id="SSF46689">
    <property type="entry name" value="Homeodomain-like"/>
    <property type="match status" value="1"/>
</dbReference>
<reference evidence="15" key="2">
    <citation type="submission" date="2020-09" db="EMBL/GenBank/DDBJ databases">
        <authorList>
            <person name="Sun Q."/>
            <person name="Kim S."/>
        </authorList>
    </citation>
    <scope>NUCLEOTIDE SEQUENCE</scope>
    <source>
        <strain evidence="15">KCTC 32020</strain>
    </source>
</reference>
<dbReference type="GO" id="GO:0043565">
    <property type="term" value="F:sequence-specific DNA binding"/>
    <property type="evidence" value="ECO:0007669"/>
    <property type="project" value="InterPro"/>
</dbReference>
<keyword evidence="5" id="KW-0808">Transferase</keyword>
<feature type="binding site" evidence="13">
    <location>
        <position position="66"/>
    </location>
    <ligand>
        <name>Zn(2+)</name>
        <dbReference type="ChEBI" id="CHEBI:29105"/>
    </ligand>
</feature>
<dbReference type="GO" id="GO:0032259">
    <property type="term" value="P:methylation"/>
    <property type="evidence" value="ECO:0007669"/>
    <property type="project" value="UniProtKB-KW"/>
</dbReference>
<dbReference type="Pfam" id="PF02805">
    <property type="entry name" value="Ada_Zn_binding"/>
    <property type="match status" value="1"/>
</dbReference>
<dbReference type="Gene3D" id="3.30.160.70">
    <property type="entry name" value="Methylated DNA-protein cysteine methyltransferase domain"/>
    <property type="match status" value="1"/>
</dbReference>
<dbReference type="AlphaFoldDB" id="A0A918Z6H3"/>
<dbReference type="InterPro" id="IPR014048">
    <property type="entry name" value="MethylDNA_cys_MeTrfase_DNA-bd"/>
</dbReference>
<dbReference type="GO" id="GO:0003700">
    <property type="term" value="F:DNA-binding transcription factor activity"/>
    <property type="evidence" value="ECO:0007669"/>
    <property type="project" value="InterPro"/>
</dbReference>
<dbReference type="SUPFAM" id="SSF57884">
    <property type="entry name" value="Ada DNA repair protein, N-terminal domain (N-Ada 10)"/>
    <property type="match status" value="1"/>
</dbReference>
<evidence type="ECO:0000313" key="15">
    <source>
        <dbReference type="EMBL" id="GHE39411.1"/>
    </source>
</evidence>
<feature type="active site" description="Nucleophile; methyl group acceptor from either O6-methylguanine or O4-methylthymine" evidence="12">
    <location>
        <position position="320"/>
    </location>
</feature>
<keyword evidence="16" id="KW-1185">Reference proteome</keyword>
<evidence type="ECO:0000313" key="16">
    <source>
        <dbReference type="Proteomes" id="UP000636453"/>
    </source>
</evidence>
<dbReference type="InterPro" id="IPR016221">
    <property type="entry name" value="Bifunct_regulatory_prot_Ada"/>
</dbReference>
<dbReference type="InterPro" id="IPR018060">
    <property type="entry name" value="HTH_AraC"/>
</dbReference>
<dbReference type="Gene3D" id="1.10.10.10">
    <property type="entry name" value="Winged helix-like DNA-binding domain superfamily/Winged helix DNA-binding domain"/>
    <property type="match status" value="1"/>
</dbReference>
<keyword evidence="10" id="KW-0234">DNA repair</keyword>
<evidence type="ECO:0000256" key="9">
    <source>
        <dbReference type="ARBA" id="ARBA00023163"/>
    </source>
</evidence>
<keyword evidence="6" id="KW-0227">DNA damage</keyword>
<comment type="catalytic activity">
    <reaction evidence="11">
        <text>a 6-O-methyl-2'-deoxyguanosine in DNA + L-cysteinyl-[protein] = S-methyl-L-cysteinyl-[protein] + a 2'-deoxyguanosine in DNA</text>
        <dbReference type="Rhea" id="RHEA:24000"/>
        <dbReference type="Rhea" id="RHEA-COMP:10131"/>
        <dbReference type="Rhea" id="RHEA-COMP:10132"/>
        <dbReference type="Rhea" id="RHEA-COMP:11367"/>
        <dbReference type="Rhea" id="RHEA-COMP:11368"/>
        <dbReference type="ChEBI" id="CHEBI:29950"/>
        <dbReference type="ChEBI" id="CHEBI:82612"/>
        <dbReference type="ChEBI" id="CHEBI:85445"/>
        <dbReference type="ChEBI" id="CHEBI:85448"/>
        <dbReference type="EC" id="2.1.1.63"/>
    </reaction>
</comment>
<evidence type="ECO:0000256" key="13">
    <source>
        <dbReference type="PIRSR" id="PIRSR000409-3"/>
    </source>
</evidence>
<dbReference type="Pfam" id="PF12833">
    <property type="entry name" value="HTH_18"/>
    <property type="match status" value="1"/>
</dbReference>
<feature type="binding site" evidence="13">
    <location>
        <position position="35"/>
    </location>
    <ligand>
        <name>Zn(2+)</name>
        <dbReference type="ChEBI" id="CHEBI:29105"/>
    </ligand>
</feature>
<keyword evidence="4" id="KW-0489">Methyltransferase</keyword>
<evidence type="ECO:0000256" key="3">
    <source>
        <dbReference type="ARBA" id="ARBA00011918"/>
    </source>
</evidence>
<keyword evidence="8" id="KW-0010">Activator</keyword>
<dbReference type="InterPro" id="IPR036388">
    <property type="entry name" value="WH-like_DNA-bd_sf"/>
</dbReference>
<evidence type="ECO:0000256" key="4">
    <source>
        <dbReference type="ARBA" id="ARBA00022603"/>
    </source>
</evidence>
<proteinExistence type="inferred from homology"/>
<dbReference type="OrthoDB" id="9802228at2"/>
<dbReference type="InterPro" id="IPR035451">
    <property type="entry name" value="Ada-like_dom_sf"/>
</dbReference>
<dbReference type="SUPFAM" id="SSF53155">
    <property type="entry name" value="Methylated DNA-protein cysteine methyltransferase domain"/>
    <property type="match status" value="1"/>
</dbReference>
<keyword evidence="13" id="KW-0862">Zinc</keyword>
<dbReference type="EMBL" id="BNCF01000012">
    <property type="protein sequence ID" value="GHE39411.1"/>
    <property type="molecule type" value="Genomic_DNA"/>
</dbReference>
<dbReference type="NCBIfam" id="TIGR00589">
    <property type="entry name" value="ogt"/>
    <property type="match status" value="1"/>
</dbReference>
<dbReference type="InterPro" id="IPR004026">
    <property type="entry name" value="Ada_DNA_repair_Zn-bd"/>
</dbReference>
<protein>
    <recommendedName>
        <fullName evidence="3">methylated-DNA--[protein]-cysteine S-methyltransferase</fullName>
        <ecNumber evidence="3">2.1.1.63</ecNumber>
    </recommendedName>
</protein>
<dbReference type="PANTHER" id="PTHR10815:SF5">
    <property type="entry name" value="METHYLATED-DNA--PROTEIN-CYSTEINE METHYLTRANSFERASE"/>
    <property type="match status" value="1"/>
</dbReference>
<evidence type="ECO:0000256" key="1">
    <source>
        <dbReference type="ARBA" id="ARBA00001286"/>
    </source>
</evidence>
<evidence type="ECO:0000256" key="2">
    <source>
        <dbReference type="ARBA" id="ARBA00008711"/>
    </source>
</evidence>
<feature type="domain" description="HTH araC/xylS-type" evidence="14">
    <location>
        <begin position="81"/>
        <end position="178"/>
    </location>
</feature>
<name>A0A918Z6H3_9GAMM</name>
<keyword evidence="7" id="KW-0805">Transcription regulation</keyword>
<keyword evidence="9" id="KW-0804">Transcription</keyword>
<feature type="binding site" evidence="13">
    <location>
        <position position="39"/>
    </location>
    <ligand>
        <name>Zn(2+)</name>
        <dbReference type="ChEBI" id="CHEBI:29105"/>
    </ligand>
</feature>
<evidence type="ECO:0000256" key="12">
    <source>
        <dbReference type="PIRSR" id="PIRSR000409-1"/>
    </source>
</evidence>
<dbReference type="Gene3D" id="1.10.10.60">
    <property type="entry name" value="Homeodomain-like"/>
    <property type="match status" value="1"/>
</dbReference>
<dbReference type="InterPro" id="IPR009057">
    <property type="entry name" value="Homeodomain-like_sf"/>
</dbReference>
<dbReference type="EC" id="2.1.1.63" evidence="3"/>